<dbReference type="AlphaFoldDB" id="A0A099T2W9"/>
<accession>A0A099T2W9</accession>
<evidence type="ECO:0000313" key="2">
    <source>
        <dbReference type="Proteomes" id="UP000029859"/>
    </source>
</evidence>
<gene>
    <name evidence="1" type="ORF">LI82_04105</name>
</gene>
<dbReference type="Proteomes" id="UP000029859">
    <property type="component" value="Unassembled WGS sequence"/>
</dbReference>
<protein>
    <submittedName>
        <fullName evidence="1">Uncharacterized protein</fullName>
    </submittedName>
</protein>
<name>A0A099T2W9_METMT</name>
<dbReference type="EMBL" id="JRHO01000009">
    <property type="protein sequence ID" value="KGK99214.1"/>
    <property type="molecule type" value="Genomic_DNA"/>
</dbReference>
<organism evidence="1 2">
    <name type="scientific">Methanococcoides methylutens</name>
    <dbReference type="NCBI Taxonomy" id="2226"/>
    <lineage>
        <taxon>Archaea</taxon>
        <taxon>Methanobacteriati</taxon>
        <taxon>Methanobacteriota</taxon>
        <taxon>Stenosarchaea group</taxon>
        <taxon>Methanomicrobia</taxon>
        <taxon>Methanosarcinales</taxon>
        <taxon>Methanosarcinaceae</taxon>
        <taxon>Methanococcoides</taxon>
    </lineage>
</organism>
<proteinExistence type="predicted"/>
<evidence type="ECO:0000313" key="1">
    <source>
        <dbReference type="EMBL" id="KGK99214.1"/>
    </source>
</evidence>
<sequence length="88" mass="10365">MPCGILHFYENDPFTKVQNGLEKWSVVVLHFYDIYPFAKVQIVDHLCESAEWTILVTLHFTEEMKSKTIALNVKNEIICTYHFLCNKK</sequence>
<comment type="caution">
    <text evidence="1">The sequence shown here is derived from an EMBL/GenBank/DDBJ whole genome shotgun (WGS) entry which is preliminary data.</text>
</comment>
<keyword evidence="2" id="KW-1185">Reference proteome</keyword>
<reference evidence="1 2" key="1">
    <citation type="submission" date="2014-09" db="EMBL/GenBank/DDBJ databases">
        <title>Draft genome sequence of an obligately methylotrophic methanogen, Methanococcoides methylutens, isolated from marine sediment.</title>
        <authorList>
            <person name="Guan Y."/>
            <person name="Ngugi D.K."/>
            <person name="Blom J."/>
            <person name="Ali S."/>
            <person name="Ferry J.G."/>
            <person name="Stingl U."/>
        </authorList>
    </citation>
    <scope>NUCLEOTIDE SEQUENCE [LARGE SCALE GENOMIC DNA]</scope>
    <source>
        <strain evidence="1 2">DSM 2657</strain>
    </source>
</reference>